<dbReference type="InterPro" id="IPR042081">
    <property type="entry name" value="RNA_2'-PTrans_C"/>
</dbReference>
<dbReference type="GO" id="GO:0006388">
    <property type="term" value="P:tRNA splicing, via endonucleolytic cleavage and ligation"/>
    <property type="evidence" value="ECO:0007669"/>
    <property type="project" value="TreeGrafter"/>
</dbReference>
<dbReference type="Gene3D" id="3.20.170.30">
    <property type="match status" value="1"/>
</dbReference>
<evidence type="ECO:0000256" key="2">
    <source>
        <dbReference type="ARBA" id="ARBA00022679"/>
    </source>
</evidence>
<dbReference type="EMBL" id="MK072539">
    <property type="protein sequence ID" value="AYV87188.1"/>
    <property type="molecule type" value="Genomic_DNA"/>
</dbReference>
<dbReference type="Gene3D" id="1.10.10.970">
    <property type="entry name" value="RNA 2'-phosphotransferase, Tpt1/KptA family, N-terminal domain"/>
    <property type="match status" value="1"/>
</dbReference>
<evidence type="ECO:0000256" key="4">
    <source>
        <dbReference type="SAM" id="MobiDB-lite"/>
    </source>
</evidence>
<dbReference type="InterPro" id="IPR015797">
    <property type="entry name" value="NUDIX_hydrolase-like_dom_sf"/>
</dbReference>
<evidence type="ECO:0000259" key="5">
    <source>
        <dbReference type="PROSITE" id="PS51462"/>
    </source>
</evidence>
<evidence type="ECO:0000256" key="3">
    <source>
        <dbReference type="ARBA" id="ARBA00023027"/>
    </source>
</evidence>
<dbReference type="PANTHER" id="PTHR12684">
    <property type="entry name" value="PUTATIVE PHOSPHOTRANSFERASE"/>
    <property type="match status" value="1"/>
</dbReference>
<dbReference type="Gene3D" id="3.90.79.10">
    <property type="entry name" value="Nucleoside Triphosphate Pyrophosphohydrolase"/>
    <property type="match status" value="1"/>
</dbReference>
<feature type="domain" description="Nudix hydrolase" evidence="5">
    <location>
        <begin position="52"/>
        <end position="185"/>
    </location>
</feature>
<dbReference type="Pfam" id="PF01885">
    <property type="entry name" value="PTS_2-RNA"/>
    <property type="match status" value="1"/>
</dbReference>
<dbReference type="PROSITE" id="PS51462">
    <property type="entry name" value="NUDIX"/>
    <property type="match status" value="1"/>
</dbReference>
<organism evidence="6">
    <name type="scientific">Sylvanvirus sp</name>
    <dbReference type="NCBI Taxonomy" id="2487774"/>
    <lineage>
        <taxon>Viruses</taxon>
    </lineage>
</organism>
<feature type="compositionally biased region" description="Polar residues" evidence="4">
    <location>
        <begin position="1"/>
        <end position="10"/>
    </location>
</feature>
<comment type="similarity">
    <text evidence="1">Belongs to the KptA/TPT1 family.</text>
</comment>
<dbReference type="SUPFAM" id="SSF56399">
    <property type="entry name" value="ADP-ribosylation"/>
    <property type="match status" value="1"/>
</dbReference>
<accession>A0A3G5AJ65</accession>
<sequence>MSSLPISPSDRTIHSIQSRNNSNNSIEKSDKPEAESETVSMASPSLYPFRILTRSCAGNIIFSDKQSTLVVLVETQAGHLGFPKGKPEKKETPKQTANSETDEETGLQATDFMFLDLDESGPLKELNDNGSLSCQLYPCYTKQGDIKIQCANPDELKSVKWWKVQDALKSPYLFERRKILLKKAVELMLNGRFHEEQHDILKRPEKKNEVGFTYVWDKSINPTSAPSENRNMNKYVGHDLRQGVWHANPGNKENGRFSQTMGKHMYVDDKTTLSNPIIQLSKSLSYVLRHRIVDLNLPMDKEGFVKLSDLLMLDKLKGVTLDQIKEVVHTNDKKRFELKEKKEKGLDESFDESFSEFFDQSKSSYELIDNSNNDSSTDVSQYLIRAIQGHSFKVGALISDEIALEELKKPLPVCIHGTYETCFKSIQQQGLSRMKRKHIHCAQGMTTDDTVISGARRSCDVFLHIDMKNAMKDGIVFYKSANGVILTEGINGILPFMYVAKVTRQ</sequence>
<dbReference type="InterPro" id="IPR042080">
    <property type="entry name" value="RNA_2'-PTrans_N"/>
</dbReference>
<dbReference type="GO" id="GO:0000215">
    <property type="term" value="F:tRNA 2'-phosphotransferase activity"/>
    <property type="evidence" value="ECO:0007669"/>
    <property type="project" value="TreeGrafter"/>
</dbReference>
<dbReference type="InterPro" id="IPR002745">
    <property type="entry name" value="Ptrans_KptA/Tpt1"/>
</dbReference>
<dbReference type="Pfam" id="PF00293">
    <property type="entry name" value="NUDIX"/>
    <property type="match status" value="1"/>
</dbReference>
<gene>
    <name evidence="6" type="ORF">Sylvanvirus33_4</name>
</gene>
<dbReference type="PANTHER" id="PTHR12684:SF2">
    <property type="entry name" value="TRNA 2'-PHOSPHOTRANSFERASE 1"/>
    <property type="match status" value="1"/>
</dbReference>
<reference evidence="6" key="1">
    <citation type="submission" date="2018-10" db="EMBL/GenBank/DDBJ databases">
        <title>Hidden diversity of soil giant viruses.</title>
        <authorList>
            <person name="Schulz F."/>
            <person name="Alteio L."/>
            <person name="Goudeau D."/>
            <person name="Ryan E.M."/>
            <person name="Malmstrom R.R."/>
            <person name="Blanchard J."/>
            <person name="Woyke T."/>
        </authorList>
    </citation>
    <scope>NUCLEOTIDE SEQUENCE</scope>
    <source>
        <strain evidence="6">SYV1</strain>
    </source>
</reference>
<dbReference type="SUPFAM" id="SSF55811">
    <property type="entry name" value="Nudix"/>
    <property type="match status" value="1"/>
</dbReference>
<feature type="region of interest" description="Disordered" evidence="4">
    <location>
        <begin position="80"/>
        <end position="104"/>
    </location>
</feature>
<evidence type="ECO:0000313" key="6">
    <source>
        <dbReference type="EMBL" id="AYV87188.1"/>
    </source>
</evidence>
<keyword evidence="3" id="KW-0520">NAD</keyword>
<feature type="region of interest" description="Disordered" evidence="4">
    <location>
        <begin position="1"/>
        <end position="40"/>
    </location>
</feature>
<evidence type="ECO:0000256" key="1">
    <source>
        <dbReference type="ARBA" id="ARBA00009836"/>
    </source>
</evidence>
<protein>
    <submittedName>
        <fullName evidence="6">Putative tRNA 2'-phosphotransferase</fullName>
    </submittedName>
</protein>
<proteinExistence type="inferred from homology"/>
<keyword evidence="2 6" id="KW-0808">Transferase</keyword>
<feature type="compositionally biased region" description="Low complexity" evidence="4">
    <location>
        <begin position="14"/>
        <end position="26"/>
    </location>
</feature>
<dbReference type="InterPro" id="IPR000086">
    <property type="entry name" value="NUDIX_hydrolase_dom"/>
</dbReference>
<name>A0A3G5AJ65_9VIRU</name>